<evidence type="ECO:0000256" key="2">
    <source>
        <dbReference type="ARBA" id="ARBA00022771"/>
    </source>
</evidence>
<organism evidence="8 9">
    <name type="scientific">Saprolegnia parasitica (strain CBS 223.65)</name>
    <dbReference type="NCBI Taxonomy" id="695850"/>
    <lineage>
        <taxon>Eukaryota</taxon>
        <taxon>Sar</taxon>
        <taxon>Stramenopiles</taxon>
        <taxon>Oomycota</taxon>
        <taxon>Saprolegniomycetes</taxon>
        <taxon>Saprolegniales</taxon>
        <taxon>Saprolegniaceae</taxon>
        <taxon>Saprolegnia</taxon>
    </lineage>
</organism>
<dbReference type="InterPro" id="IPR011011">
    <property type="entry name" value="Znf_FYVE_PHD"/>
</dbReference>
<dbReference type="InterPro" id="IPR013083">
    <property type="entry name" value="Znf_RING/FYVE/PHD"/>
</dbReference>
<dbReference type="GeneID" id="24131636"/>
<feature type="domain" description="FYVE-type" evidence="7">
    <location>
        <begin position="47"/>
        <end position="97"/>
    </location>
</feature>
<dbReference type="SUPFAM" id="SSF57903">
    <property type="entry name" value="FYVE/PHD zinc finger"/>
    <property type="match status" value="1"/>
</dbReference>
<dbReference type="VEuPathDB" id="FungiDB:SPRG_09476"/>
<dbReference type="InterPro" id="IPR000306">
    <property type="entry name" value="Znf_FYVE"/>
</dbReference>
<keyword evidence="1" id="KW-0479">Metal-binding</keyword>
<dbReference type="STRING" id="695850.A0A067CEL1"/>
<evidence type="ECO:0000256" key="6">
    <source>
        <dbReference type="SAM" id="MobiDB-lite"/>
    </source>
</evidence>
<dbReference type="PANTHER" id="PTHR39490">
    <property type="entry name" value="ARRESTIN DOMAIN-CONTAINING PROTEIN D"/>
    <property type="match status" value="1"/>
</dbReference>
<dbReference type="OrthoDB" id="71118at2759"/>
<dbReference type="Pfam" id="PF01363">
    <property type="entry name" value="FYVE"/>
    <property type="match status" value="1"/>
</dbReference>
<dbReference type="AlphaFoldDB" id="A0A067CEL1"/>
<keyword evidence="5" id="KW-0175">Coiled coil</keyword>
<dbReference type="Proteomes" id="UP000030745">
    <property type="component" value="Unassembled WGS sequence"/>
</dbReference>
<dbReference type="Gene3D" id="3.30.40.10">
    <property type="entry name" value="Zinc/RING finger domain, C3HC4 (zinc finger)"/>
    <property type="match status" value="1"/>
</dbReference>
<dbReference type="RefSeq" id="XP_012204064.1">
    <property type="nucleotide sequence ID" value="XM_012348674.1"/>
</dbReference>
<dbReference type="SMART" id="SM00064">
    <property type="entry name" value="FYVE"/>
    <property type="match status" value="1"/>
</dbReference>
<dbReference type="GO" id="GO:0008270">
    <property type="term" value="F:zinc ion binding"/>
    <property type="evidence" value="ECO:0007669"/>
    <property type="project" value="UniProtKB-KW"/>
</dbReference>
<feature type="coiled-coil region" evidence="5">
    <location>
        <begin position="189"/>
        <end position="286"/>
    </location>
</feature>
<keyword evidence="2 4" id="KW-0863">Zinc-finger</keyword>
<name>A0A067CEL1_SAPPC</name>
<dbReference type="OMA" id="MEKYHMA"/>
<protein>
    <recommendedName>
        <fullName evidence="7">FYVE-type domain-containing protein</fullName>
    </recommendedName>
</protein>
<evidence type="ECO:0000256" key="4">
    <source>
        <dbReference type="PROSITE-ProRule" id="PRU00091"/>
    </source>
</evidence>
<proteinExistence type="predicted"/>
<evidence type="ECO:0000259" key="7">
    <source>
        <dbReference type="PROSITE" id="PS50178"/>
    </source>
</evidence>
<keyword evidence="3" id="KW-0862">Zinc</keyword>
<feature type="region of interest" description="Disordered" evidence="6">
    <location>
        <begin position="423"/>
        <end position="448"/>
    </location>
</feature>
<sequence length="771" mass="86965">MQTLLSLRSMTSSNESDEDPVLAAACDGDEILLDPNRFVQRSQWVPHSARKQCLVCARDFTLWRKKHTCRMCGDVVCSRCSMHKRFRVCTCCFFAYRQGLKPVVSSTLRWRNDDIRAELLAMNTTTVTKLAPDATVLYEPAPVLLYDSALDDECTMSRPASNECDDSSDASMSLDDILDEEDAAMNARELELEAQVQASRLRVEELESKIALQASKQDLTLQQQHELQEARKLITELTRQLKAQEDQVQLRMTFRLKEDLQLSTDTVKLRRRLQKMERQLKQAGINVAEDIPYDEAKEKVTEISARLQEIGSSEVVCDDKQLQAALRKEYFRLEQDMERYNTALMMTDEYMEAERQKELQWELQHCATNEAALRQLRCCMPVNLSVLTEKDLSVCIGSDLAKKLKRTNVLQLLRVDPKTITRMHPSRSRAASTSRCARRASRRMEKQATSDELSARKLAWYKKLHDALVHGIGQLELHTTEPHDCGRRQQCPAAVEAKAVALYTRPTSAVSYPADAVYFVQDVVKSDPDGAGEKALAEVRSQILLDRRQKELKAHYGNLRLVTQALGVMDDLDAALSRFATAEAALVQRESLEQWSPLLLDARDVVLCMAKRSGMHLSGKRDPSKDDSDPRATVEVHLAMDVLHYLDAMLEEMEFALLVEPTSATRTRIVAQLKAVRDVSGDLGVRNRTIAPTYNEQTTRLSWKHLQVSEPVVVTAPALAVPTTATRPAMSFLEEIKAKKVSATKAPVDMLAAIKARRHSKPKLLDVPNSA</sequence>
<dbReference type="KEGG" id="spar:SPRG_09476"/>
<dbReference type="InterPro" id="IPR017455">
    <property type="entry name" value="Znf_FYVE-rel"/>
</dbReference>
<keyword evidence="9" id="KW-1185">Reference proteome</keyword>
<reference evidence="8 9" key="1">
    <citation type="journal article" date="2013" name="PLoS Genet.">
        <title>Distinctive expansion of potential virulence genes in the genome of the oomycete fish pathogen Saprolegnia parasitica.</title>
        <authorList>
            <person name="Jiang R.H."/>
            <person name="de Bruijn I."/>
            <person name="Haas B.J."/>
            <person name="Belmonte R."/>
            <person name="Lobach L."/>
            <person name="Christie J."/>
            <person name="van den Ackerveken G."/>
            <person name="Bottin A."/>
            <person name="Bulone V."/>
            <person name="Diaz-Moreno S.M."/>
            <person name="Dumas B."/>
            <person name="Fan L."/>
            <person name="Gaulin E."/>
            <person name="Govers F."/>
            <person name="Grenville-Briggs L.J."/>
            <person name="Horner N.R."/>
            <person name="Levin J.Z."/>
            <person name="Mammella M."/>
            <person name="Meijer H.J."/>
            <person name="Morris P."/>
            <person name="Nusbaum C."/>
            <person name="Oome S."/>
            <person name="Phillips A.J."/>
            <person name="van Rooyen D."/>
            <person name="Rzeszutek E."/>
            <person name="Saraiva M."/>
            <person name="Secombes C.J."/>
            <person name="Seidl M.F."/>
            <person name="Snel B."/>
            <person name="Stassen J.H."/>
            <person name="Sykes S."/>
            <person name="Tripathy S."/>
            <person name="van den Berg H."/>
            <person name="Vega-Arreguin J.C."/>
            <person name="Wawra S."/>
            <person name="Young S.K."/>
            <person name="Zeng Q."/>
            <person name="Dieguez-Uribeondo J."/>
            <person name="Russ C."/>
            <person name="Tyler B.M."/>
            <person name="van West P."/>
        </authorList>
    </citation>
    <scope>NUCLEOTIDE SEQUENCE [LARGE SCALE GENOMIC DNA]</scope>
    <source>
        <strain evidence="8 9">CBS 223.65</strain>
    </source>
</reference>
<evidence type="ECO:0000256" key="3">
    <source>
        <dbReference type="ARBA" id="ARBA00022833"/>
    </source>
</evidence>
<accession>A0A067CEL1</accession>
<evidence type="ECO:0000256" key="1">
    <source>
        <dbReference type="ARBA" id="ARBA00022723"/>
    </source>
</evidence>
<gene>
    <name evidence="8" type="ORF">SPRG_09476</name>
</gene>
<dbReference type="InterPro" id="IPR052113">
    <property type="entry name" value="FYVE-type_Zinc_Finger"/>
</dbReference>
<evidence type="ECO:0000256" key="5">
    <source>
        <dbReference type="SAM" id="Coils"/>
    </source>
</evidence>
<dbReference type="EMBL" id="KK583234">
    <property type="protein sequence ID" value="KDO25227.1"/>
    <property type="molecule type" value="Genomic_DNA"/>
</dbReference>
<evidence type="ECO:0000313" key="8">
    <source>
        <dbReference type="EMBL" id="KDO25227.1"/>
    </source>
</evidence>
<evidence type="ECO:0000313" key="9">
    <source>
        <dbReference type="Proteomes" id="UP000030745"/>
    </source>
</evidence>
<dbReference type="PROSITE" id="PS50178">
    <property type="entry name" value="ZF_FYVE"/>
    <property type="match status" value="1"/>
</dbReference>
<dbReference type="PANTHER" id="PTHR39490:SF8">
    <property type="entry name" value="ZINC FINGER FYVE DOMAIN-CONTAINING PROTEIN 21"/>
    <property type="match status" value="1"/>
</dbReference>